<comment type="caution">
    <text evidence="2">The sequence shown here is derived from an EMBL/GenBank/DDBJ whole genome shotgun (WGS) entry which is preliminary data.</text>
</comment>
<feature type="compositionally biased region" description="Basic and acidic residues" evidence="1">
    <location>
        <begin position="389"/>
        <end position="401"/>
    </location>
</feature>
<dbReference type="AlphaFoldDB" id="A0AAD5YXS1"/>
<sequence>MPTPTPIPTPTPTPTPSFLHLSDWWIRGVRNQSTSDDHHKSAFGRVEGRTYVVPSTGTFSREGAVSVAMGLLAAVAGGCSSDVGTRSQRADDDNEVMDQEEAVVEPVAHAEVKQHETGLWRVTPDSIGGNGPLAKDGIFTKWHSLDSFEMFFLPVCLSASTCHALETFSVISGDLELKNATVRYDEHPSIIMKYWSQTPEVYEHLLEYARFGFIGVVKRASGHRPSYGPAWSYRRRHLREQIVDARFQNLWPLSSTGCFEIVPDEKSDIELFREREEQGAAEYGYTAGGAVDQGKGRAVDEGGGAEESGKSENEPESEEDEKEEVEEKEEEEGADDDEEEDGKWQGDDEDDNDEGPADPRYPSGKTRSVPNRSFSWYYAGMTLAGQIDPRPEDVSKSERLTGKRTAAAAPVTRLLKKMRK</sequence>
<accession>A0AAD5YXS1</accession>
<proteinExistence type="predicted"/>
<feature type="compositionally biased region" description="Acidic residues" evidence="1">
    <location>
        <begin position="314"/>
        <end position="356"/>
    </location>
</feature>
<evidence type="ECO:0000313" key="3">
    <source>
        <dbReference type="Proteomes" id="UP001213000"/>
    </source>
</evidence>
<organism evidence="2 3">
    <name type="scientific">Leucocoprinus birnbaumii</name>
    <dbReference type="NCBI Taxonomy" id="56174"/>
    <lineage>
        <taxon>Eukaryota</taxon>
        <taxon>Fungi</taxon>
        <taxon>Dikarya</taxon>
        <taxon>Basidiomycota</taxon>
        <taxon>Agaricomycotina</taxon>
        <taxon>Agaricomycetes</taxon>
        <taxon>Agaricomycetidae</taxon>
        <taxon>Agaricales</taxon>
        <taxon>Agaricineae</taxon>
        <taxon>Agaricaceae</taxon>
        <taxon>Leucocoprinus</taxon>
    </lineage>
</organism>
<dbReference type="EMBL" id="JANIEX010000066">
    <property type="protein sequence ID" value="KAJ3574509.1"/>
    <property type="molecule type" value="Genomic_DNA"/>
</dbReference>
<dbReference type="Proteomes" id="UP001213000">
    <property type="component" value="Unassembled WGS sequence"/>
</dbReference>
<evidence type="ECO:0000256" key="1">
    <source>
        <dbReference type="SAM" id="MobiDB-lite"/>
    </source>
</evidence>
<reference evidence="2" key="1">
    <citation type="submission" date="2022-07" db="EMBL/GenBank/DDBJ databases">
        <title>Genome Sequence of Leucocoprinus birnbaumii.</title>
        <authorList>
            <person name="Buettner E."/>
        </authorList>
    </citation>
    <scope>NUCLEOTIDE SEQUENCE</scope>
    <source>
        <strain evidence="2">VT141</strain>
    </source>
</reference>
<name>A0AAD5YXS1_9AGAR</name>
<keyword evidence="3" id="KW-1185">Reference proteome</keyword>
<feature type="region of interest" description="Disordered" evidence="1">
    <location>
        <begin position="283"/>
        <end position="372"/>
    </location>
</feature>
<protein>
    <submittedName>
        <fullName evidence="2">Uncharacterized protein</fullName>
    </submittedName>
</protein>
<evidence type="ECO:0000313" key="2">
    <source>
        <dbReference type="EMBL" id="KAJ3574509.1"/>
    </source>
</evidence>
<feature type="region of interest" description="Disordered" evidence="1">
    <location>
        <begin position="386"/>
        <end position="411"/>
    </location>
</feature>
<gene>
    <name evidence="2" type="ORF">NP233_g1734</name>
</gene>